<evidence type="ECO:0000259" key="5">
    <source>
        <dbReference type="Pfam" id="PF03358"/>
    </source>
</evidence>
<dbReference type="PANTHER" id="PTHR30546:SF23">
    <property type="entry name" value="FLAVOPROTEIN-LIKE PROTEIN YCP4-RELATED"/>
    <property type="match status" value="1"/>
</dbReference>
<feature type="domain" description="NADPH-dependent FMN reductase-like" evidence="5">
    <location>
        <begin position="103"/>
        <end position="161"/>
    </location>
</feature>
<sequence>MDGMLCNNEEPSRKSDVDLFAEMGVEVTVDDFVAFTGTGISPGFRFPFSELHTSICTVISEYVLIQRPPVNTAPAVPETLSAEERIDLRAPPKNEVPVVNQIKLPEADGFIFGFPERFGMMASQFKAFHDSTQFLWKGQMLASKPAGIFYATSSQGGGQETAA</sequence>
<comment type="similarity">
    <text evidence="1">Belongs to the WrbA family.</text>
</comment>
<dbReference type="GO" id="GO:0016020">
    <property type="term" value="C:membrane"/>
    <property type="evidence" value="ECO:0007669"/>
    <property type="project" value="TreeGrafter"/>
</dbReference>
<dbReference type="PANTHER" id="PTHR30546">
    <property type="entry name" value="FLAVODOXIN-RELATED PROTEIN WRBA-RELATED"/>
    <property type="match status" value="1"/>
</dbReference>
<dbReference type="EMBL" id="JABFOF010000005">
    <property type="protein sequence ID" value="KAG2396612.1"/>
    <property type="molecule type" value="Genomic_DNA"/>
</dbReference>
<gene>
    <name evidence="6" type="ORF">HKW66_Vig0228870</name>
</gene>
<comment type="catalytic activity">
    <reaction evidence="3">
        <text>a quinone + NADH + H(+) = a quinol + NAD(+)</text>
        <dbReference type="Rhea" id="RHEA:46160"/>
        <dbReference type="ChEBI" id="CHEBI:15378"/>
        <dbReference type="ChEBI" id="CHEBI:24646"/>
        <dbReference type="ChEBI" id="CHEBI:57540"/>
        <dbReference type="ChEBI" id="CHEBI:57945"/>
        <dbReference type="ChEBI" id="CHEBI:132124"/>
        <dbReference type="EC" id="1.6.5.2"/>
    </reaction>
</comment>
<accession>A0A8T0KCQ9</accession>
<evidence type="ECO:0000256" key="2">
    <source>
        <dbReference type="ARBA" id="ARBA00012648"/>
    </source>
</evidence>
<dbReference type="Proteomes" id="UP000743370">
    <property type="component" value="Unassembled WGS sequence"/>
</dbReference>
<reference evidence="6 7" key="1">
    <citation type="submission" date="2020-05" db="EMBL/GenBank/DDBJ databases">
        <title>Vigna angularis (adzuki bean) Var. LongXiaoDou No. 4 denovo assembly.</title>
        <authorList>
            <person name="Xiang H."/>
        </authorList>
    </citation>
    <scope>NUCLEOTIDE SEQUENCE [LARGE SCALE GENOMIC DNA]</scope>
    <source>
        <tissue evidence="6">Leaf</tissue>
    </source>
</reference>
<dbReference type="SUPFAM" id="SSF52218">
    <property type="entry name" value="Flavoproteins"/>
    <property type="match status" value="1"/>
</dbReference>
<evidence type="ECO:0000256" key="3">
    <source>
        <dbReference type="ARBA" id="ARBA00047678"/>
    </source>
</evidence>
<name>A0A8T0KCQ9_PHAAN</name>
<dbReference type="AlphaFoldDB" id="A0A8T0KCQ9"/>
<protein>
    <recommendedName>
        <fullName evidence="2">NAD(P)H dehydrogenase (quinone)</fullName>
        <ecNumber evidence="2">1.6.5.2</ecNumber>
    </recommendedName>
</protein>
<dbReference type="Gene3D" id="3.40.50.360">
    <property type="match status" value="1"/>
</dbReference>
<evidence type="ECO:0000313" key="6">
    <source>
        <dbReference type="EMBL" id="KAG2396612.1"/>
    </source>
</evidence>
<dbReference type="InterPro" id="IPR005025">
    <property type="entry name" value="FMN_Rdtase-like_dom"/>
</dbReference>
<evidence type="ECO:0000256" key="1">
    <source>
        <dbReference type="ARBA" id="ARBA00006961"/>
    </source>
</evidence>
<comment type="caution">
    <text evidence="6">The sequence shown here is derived from an EMBL/GenBank/DDBJ whole genome shotgun (WGS) entry which is preliminary data.</text>
</comment>
<comment type="catalytic activity">
    <reaction evidence="4">
        <text>a quinone + NADPH + H(+) = a quinol + NADP(+)</text>
        <dbReference type="Rhea" id="RHEA:46164"/>
        <dbReference type="ChEBI" id="CHEBI:15378"/>
        <dbReference type="ChEBI" id="CHEBI:24646"/>
        <dbReference type="ChEBI" id="CHEBI:57783"/>
        <dbReference type="ChEBI" id="CHEBI:58349"/>
        <dbReference type="ChEBI" id="CHEBI:132124"/>
        <dbReference type="EC" id="1.6.5.2"/>
    </reaction>
</comment>
<dbReference type="EC" id="1.6.5.2" evidence="2"/>
<organism evidence="6 7">
    <name type="scientific">Phaseolus angularis</name>
    <name type="common">Azuki bean</name>
    <name type="synonym">Vigna angularis</name>
    <dbReference type="NCBI Taxonomy" id="3914"/>
    <lineage>
        <taxon>Eukaryota</taxon>
        <taxon>Viridiplantae</taxon>
        <taxon>Streptophyta</taxon>
        <taxon>Embryophyta</taxon>
        <taxon>Tracheophyta</taxon>
        <taxon>Spermatophyta</taxon>
        <taxon>Magnoliopsida</taxon>
        <taxon>eudicotyledons</taxon>
        <taxon>Gunneridae</taxon>
        <taxon>Pentapetalae</taxon>
        <taxon>rosids</taxon>
        <taxon>fabids</taxon>
        <taxon>Fabales</taxon>
        <taxon>Fabaceae</taxon>
        <taxon>Papilionoideae</taxon>
        <taxon>50 kb inversion clade</taxon>
        <taxon>NPAAA clade</taxon>
        <taxon>indigoferoid/millettioid clade</taxon>
        <taxon>Phaseoleae</taxon>
        <taxon>Vigna</taxon>
    </lineage>
</organism>
<evidence type="ECO:0000256" key="4">
    <source>
        <dbReference type="ARBA" id="ARBA00048983"/>
    </source>
</evidence>
<proteinExistence type="inferred from homology"/>
<dbReference type="Pfam" id="PF03358">
    <property type="entry name" value="FMN_red"/>
    <property type="match status" value="1"/>
</dbReference>
<dbReference type="InterPro" id="IPR029039">
    <property type="entry name" value="Flavoprotein-like_sf"/>
</dbReference>
<evidence type="ECO:0000313" key="7">
    <source>
        <dbReference type="Proteomes" id="UP000743370"/>
    </source>
</evidence>
<dbReference type="GO" id="GO:0003955">
    <property type="term" value="F:NAD(P)H dehydrogenase (quinone) activity"/>
    <property type="evidence" value="ECO:0007669"/>
    <property type="project" value="UniProtKB-EC"/>
</dbReference>